<dbReference type="Proteomes" id="UP000236449">
    <property type="component" value="Unassembled WGS sequence"/>
</dbReference>
<dbReference type="SUPFAM" id="SSF58104">
    <property type="entry name" value="Methyl-accepting chemotaxis protein (MCP) signaling domain"/>
    <property type="match status" value="1"/>
</dbReference>
<keyword evidence="5 7" id="KW-0807">Transducer</keyword>
<dbReference type="PROSITE" id="PS50906">
    <property type="entry name" value="NIT"/>
    <property type="match status" value="1"/>
</dbReference>
<dbReference type="Pfam" id="PF08376">
    <property type="entry name" value="NIT"/>
    <property type="match status" value="1"/>
</dbReference>
<evidence type="ECO:0000256" key="3">
    <source>
        <dbReference type="ARBA" id="ARBA00022989"/>
    </source>
</evidence>
<evidence type="ECO:0000256" key="6">
    <source>
        <dbReference type="ARBA" id="ARBA00029447"/>
    </source>
</evidence>
<accession>A0A2J8I533</accession>
<evidence type="ECO:0000259" key="11">
    <source>
        <dbReference type="PROSITE" id="PS50906"/>
    </source>
</evidence>
<dbReference type="Pfam" id="PF00015">
    <property type="entry name" value="MCPsignal"/>
    <property type="match status" value="1"/>
</dbReference>
<dbReference type="OrthoDB" id="2489132at2"/>
<dbReference type="EMBL" id="POSK01000003">
    <property type="protein sequence ID" value="PNI05637.1"/>
    <property type="molecule type" value="Genomic_DNA"/>
</dbReference>
<sequence>MKKLLKLFPLYLVVTVIAGVPILIALTLAVSNILDLNKRVNIAEHDQETVQLILLYDNLAHNLAVERGLTAGVLGSKGQGAQVEALNKQRIQSDTHVKALQSFTPTYIAKAFADKIKSDINTQLQSLAEVRKQVDALQPKISPFAYYSNLNQLAIDNARVLLGTIDDANVSELGSSLISVVIMKERAGQVRGALNGAFASQKSNAAQYTAISDYISSGKYAERSALLTMPAEFIQQLSDAKNSPIWKNVEQIQKSYLNQASQLDSLQGPKPTEWFGAATERIGLINQLRNTIQGQMMTISSQQSTQAKTNETIIIALSIIIGFILVFGLYTSVHTLRSRVGSLTKKLALMSSNRDLSVSLASDGQDEISHISQSVNGLTTSIRNLLSDVTDANDHSAERLKLIIQSSQDLSQSSQATTAKCDNIAAAMTELSQSSVEIAQSSERALDETNTMTQKVITCQNQSQSSFKAVEALVEQIEQTQICMQSLEKDAMSVSKIVDTISSISEQTNLLALNAAIEAARAGEHGRGFAVVSSEVRDLAQRSKEATEHISQLLSNMSSNTNTAVSFMEKSRQATHSTFESVSTVNTSVAELESVIEEVNTHITSIANSTVEQSKASEDVDRDVDVLAEIAQNTGALATQLNDIVSSYNKEADSVKQQLAEFKLT</sequence>
<dbReference type="PROSITE" id="PS50885">
    <property type="entry name" value="HAMP"/>
    <property type="match status" value="1"/>
</dbReference>
<dbReference type="PANTHER" id="PTHR32089:SF119">
    <property type="entry name" value="METHYL-ACCEPTING CHEMOTAXIS PROTEIN CTPL"/>
    <property type="match status" value="1"/>
</dbReference>
<feature type="domain" description="Methyl-accepting transducer" evidence="9">
    <location>
        <begin position="392"/>
        <end position="628"/>
    </location>
</feature>
<evidence type="ECO:0000256" key="2">
    <source>
        <dbReference type="ARBA" id="ARBA00022692"/>
    </source>
</evidence>
<gene>
    <name evidence="12" type="ORF">C1N32_05930</name>
</gene>
<dbReference type="GO" id="GO:0006935">
    <property type="term" value="P:chemotaxis"/>
    <property type="evidence" value="ECO:0007669"/>
    <property type="project" value="UniProtKB-ARBA"/>
</dbReference>
<dbReference type="PANTHER" id="PTHR32089">
    <property type="entry name" value="METHYL-ACCEPTING CHEMOTAXIS PROTEIN MCPB"/>
    <property type="match status" value="1"/>
</dbReference>
<dbReference type="InterPro" id="IPR003660">
    <property type="entry name" value="HAMP_dom"/>
</dbReference>
<feature type="transmembrane region" description="Helical" evidence="8">
    <location>
        <begin position="313"/>
        <end position="333"/>
    </location>
</feature>
<evidence type="ECO:0000256" key="1">
    <source>
        <dbReference type="ARBA" id="ARBA00004141"/>
    </source>
</evidence>
<reference evidence="12 13" key="1">
    <citation type="submission" date="2018-01" db="EMBL/GenBank/DDBJ databases">
        <title>Draft genome sequences of six Vibrio diazotrophicus strains isolated from deep-sea sediments of the Baltic Sea.</title>
        <authorList>
            <person name="Castillo D."/>
            <person name="Vandieken V."/>
            <person name="Chiang O."/>
            <person name="Middelboe M."/>
        </authorList>
    </citation>
    <scope>NUCLEOTIDE SEQUENCE [LARGE SCALE GENOMIC DNA]</scope>
    <source>
        <strain evidence="12 13">60.27F</strain>
    </source>
</reference>
<feature type="domain" description="NIT" evidence="11">
    <location>
        <begin position="54"/>
        <end position="303"/>
    </location>
</feature>
<keyword evidence="2 8" id="KW-0812">Transmembrane</keyword>
<dbReference type="RefSeq" id="WP_102965696.1">
    <property type="nucleotide sequence ID" value="NZ_POSK01000003.1"/>
</dbReference>
<dbReference type="GO" id="GO:0016020">
    <property type="term" value="C:membrane"/>
    <property type="evidence" value="ECO:0007669"/>
    <property type="project" value="UniProtKB-SubCell"/>
</dbReference>
<protein>
    <submittedName>
        <fullName evidence="12">Chemotaxis protein</fullName>
    </submittedName>
</protein>
<feature type="transmembrane region" description="Helical" evidence="8">
    <location>
        <begin position="7"/>
        <end position="30"/>
    </location>
</feature>
<evidence type="ECO:0000313" key="12">
    <source>
        <dbReference type="EMBL" id="PNI05637.1"/>
    </source>
</evidence>
<comment type="subcellular location">
    <subcellularLocation>
        <location evidence="1">Membrane</location>
        <topology evidence="1">Multi-pass membrane protein</topology>
    </subcellularLocation>
</comment>
<dbReference type="Gene3D" id="1.10.287.950">
    <property type="entry name" value="Methyl-accepting chemotaxis protein"/>
    <property type="match status" value="1"/>
</dbReference>
<evidence type="ECO:0000256" key="7">
    <source>
        <dbReference type="PROSITE-ProRule" id="PRU00284"/>
    </source>
</evidence>
<proteinExistence type="inferred from homology"/>
<evidence type="ECO:0000259" key="10">
    <source>
        <dbReference type="PROSITE" id="PS50885"/>
    </source>
</evidence>
<dbReference type="CDD" id="cd11386">
    <property type="entry name" value="MCP_signal"/>
    <property type="match status" value="1"/>
</dbReference>
<evidence type="ECO:0000313" key="13">
    <source>
        <dbReference type="Proteomes" id="UP000236449"/>
    </source>
</evidence>
<organism evidence="12 13">
    <name type="scientific">Vibrio diazotrophicus</name>
    <dbReference type="NCBI Taxonomy" id="685"/>
    <lineage>
        <taxon>Bacteria</taxon>
        <taxon>Pseudomonadati</taxon>
        <taxon>Pseudomonadota</taxon>
        <taxon>Gammaproteobacteria</taxon>
        <taxon>Vibrionales</taxon>
        <taxon>Vibrionaceae</taxon>
        <taxon>Vibrio</taxon>
    </lineage>
</organism>
<evidence type="ECO:0000259" key="9">
    <source>
        <dbReference type="PROSITE" id="PS50111"/>
    </source>
</evidence>
<dbReference type="FunFam" id="1.10.287.950:FF:000001">
    <property type="entry name" value="Methyl-accepting chemotaxis sensory transducer"/>
    <property type="match status" value="1"/>
</dbReference>
<comment type="caution">
    <text evidence="12">The sequence shown here is derived from an EMBL/GenBank/DDBJ whole genome shotgun (WGS) entry which is preliminary data.</text>
</comment>
<feature type="domain" description="HAMP" evidence="10">
    <location>
        <begin position="334"/>
        <end position="387"/>
    </location>
</feature>
<keyword evidence="4 8" id="KW-0472">Membrane</keyword>
<evidence type="ECO:0000256" key="5">
    <source>
        <dbReference type="ARBA" id="ARBA00023224"/>
    </source>
</evidence>
<dbReference type="PROSITE" id="PS50111">
    <property type="entry name" value="CHEMOTAXIS_TRANSDUC_2"/>
    <property type="match status" value="1"/>
</dbReference>
<dbReference type="InterPro" id="IPR010910">
    <property type="entry name" value="Nitrate/nitrite_sensing_bac"/>
</dbReference>
<dbReference type="GO" id="GO:0007165">
    <property type="term" value="P:signal transduction"/>
    <property type="evidence" value="ECO:0007669"/>
    <property type="project" value="UniProtKB-KW"/>
</dbReference>
<dbReference type="InterPro" id="IPR004089">
    <property type="entry name" value="MCPsignal_dom"/>
</dbReference>
<evidence type="ECO:0000256" key="8">
    <source>
        <dbReference type="SAM" id="Phobius"/>
    </source>
</evidence>
<dbReference type="AlphaFoldDB" id="A0A2J8I533"/>
<name>A0A2J8I533_VIBDI</name>
<keyword evidence="3 8" id="KW-1133">Transmembrane helix</keyword>
<evidence type="ECO:0000256" key="4">
    <source>
        <dbReference type="ARBA" id="ARBA00023136"/>
    </source>
</evidence>
<dbReference type="InterPro" id="IPR013587">
    <property type="entry name" value="Nitrate/nitrite_sensing"/>
</dbReference>
<dbReference type="SMART" id="SM00283">
    <property type="entry name" value="MA"/>
    <property type="match status" value="1"/>
</dbReference>
<comment type="similarity">
    <text evidence="6">Belongs to the methyl-accepting chemotaxis (MCP) protein family.</text>
</comment>